<accession>A0A2R6NS42</accession>
<sequence>MSRFMLNLQDVSSPSSMNTAQLSGLEFAISSHSSRMVGNLGQPLAHFVEPETNVDDTSGYVLHCRIPSSPRLSSVIGHFEELF</sequence>
<name>A0A2R6NS42_9APHY</name>
<dbReference type="EMBL" id="MLYV02000881">
    <property type="protein sequence ID" value="PSR75656.1"/>
    <property type="molecule type" value="Genomic_DNA"/>
</dbReference>
<dbReference type="AlphaFoldDB" id="A0A2R6NS42"/>
<gene>
    <name evidence="1" type="ORF">PHLCEN_2v8947</name>
</gene>
<evidence type="ECO:0000313" key="2">
    <source>
        <dbReference type="Proteomes" id="UP000186601"/>
    </source>
</evidence>
<keyword evidence="2" id="KW-1185">Reference proteome</keyword>
<protein>
    <submittedName>
        <fullName evidence="1">Uncharacterized protein</fullName>
    </submittedName>
</protein>
<dbReference type="Proteomes" id="UP000186601">
    <property type="component" value="Unassembled WGS sequence"/>
</dbReference>
<evidence type="ECO:0000313" key="1">
    <source>
        <dbReference type="EMBL" id="PSR75656.1"/>
    </source>
</evidence>
<reference evidence="1 2" key="1">
    <citation type="submission" date="2018-02" db="EMBL/GenBank/DDBJ databases">
        <title>Genome sequence of the basidiomycete white-rot fungus Phlebia centrifuga.</title>
        <authorList>
            <person name="Granchi Z."/>
            <person name="Peng M."/>
            <person name="de Vries R.P."/>
            <person name="Hilden K."/>
            <person name="Makela M.R."/>
            <person name="Grigoriev I."/>
            <person name="Riley R."/>
        </authorList>
    </citation>
    <scope>NUCLEOTIDE SEQUENCE [LARGE SCALE GENOMIC DNA]</scope>
    <source>
        <strain evidence="1 2">FBCC195</strain>
    </source>
</reference>
<proteinExistence type="predicted"/>
<comment type="caution">
    <text evidence="1">The sequence shown here is derived from an EMBL/GenBank/DDBJ whole genome shotgun (WGS) entry which is preliminary data.</text>
</comment>
<organism evidence="1 2">
    <name type="scientific">Hermanssonia centrifuga</name>
    <dbReference type="NCBI Taxonomy" id="98765"/>
    <lineage>
        <taxon>Eukaryota</taxon>
        <taxon>Fungi</taxon>
        <taxon>Dikarya</taxon>
        <taxon>Basidiomycota</taxon>
        <taxon>Agaricomycotina</taxon>
        <taxon>Agaricomycetes</taxon>
        <taxon>Polyporales</taxon>
        <taxon>Meruliaceae</taxon>
        <taxon>Hermanssonia</taxon>
    </lineage>
</organism>